<feature type="coiled-coil region" evidence="1">
    <location>
        <begin position="219"/>
        <end position="253"/>
    </location>
</feature>
<gene>
    <name evidence="2" type="ORF">O4213_09645</name>
</gene>
<evidence type="ECO:0000256" key="1">
    <source>
        <dbReference type="SAM" id="Coils"/>
    </source>
</evidence>
<name>A0ABT4MTA8_GORRU</name>
<reference evidence="2" key="1">
    <citation type="submission" date="2022-12" db="EMBL/GenBank/DDBJ databases">
        <authorList>
            <person name="Krivoruchko A.V."/>
            <person name="Elkin A."/>
        </authorList>
    </citation>
    <scope>NUCLEOTIDE SEQUENCE</scope>
    <source>
        <strain evidence="2">IEGM 1388</strain>
    </source>
</reference>
<dbReference type="Proteomes" id="UP001067235">
    <property type="component" value="Unassembled WGS sequence"/>
</dbReference>
<organism evidence="2 3">
    <name type="scientific">Gordonia rubripertincta</name>
    <name type="common">Rhodococcus corallinus</name>
    <dbReference type="NCBI Taxonomy" id="36822"/>
    <lineage>
        <taxon>Bacteria</taxon>
        <taxon>Bacillati</taxon>
        <taxon>Actinomycetota</taxon>
        <taxon>Actinomycetes</taxon>
        <taxon>Mycobacteriales</taxon>
        <taxon>Gordoniaceae</taxon>
        <taxon>Gordonia</taxon>
    </lineage>
</organism>
<dbReference type="RefSeq" id="WP_301570871.1">
    <property type="nucleotide sequence ID" value="NZ_JAPWIE010000003.1"/>
</dbReference>
<sequence>MSTYNESERPRVAVLGCDKDHPVAEAVKQYAGSVFFGEVDTHPWIERDAVVLWQVMGDILPYETSHLRVLSFGGAPQQPVATQFYKTPRLMPQLGDEFSIPEECPDELKKLVKTSLIPYLQRRTGMRVVIDCSWEPTADRAFYPILKNSSGSFMSAIYSNELVSESWWISVDENEEFEFAVWINAAFDRWHSLDPKHFPGPPEWTRSEEWLTTEELAALDEVNSATAELERTIERLEGEVESKIETLRKLHLDADEGARVLLTGGDDELVLAVEAMLTRIGFTVDNRDKSKTGQRLEDLHILDPESTWKALAEVKGHTNGGKPGDLQKATRFAALYEGANGKKPDATWCVVNQFREKSPATRRELLSSHPEDVDSFAIDSNGAVIDTVDLFLLDRSVARGDITDKDARQLLINANKRFTYRAE</sequence>
<evidence type="ECO:0000313" key="2">
    <source>
        <dbReference type="EMBL" id="MCZ4550245.1"/>
    </source>
</evidence>
<keyword evidence="1" id="KW-0175">Coiled coil</keyword>
<keyword evidence="3" id="KW-1185">Reference proteome</keyword>
<evidence type="ECO:0008006" key="4">
    <source>
        <dbReference type="Google" id="ProtNLM"/>
    </source>
</evidence>
<accession>A0ABT4MTA8</accession>
<proteinExistence type="predicted"/>
<dbReference type="EMBL" id="JAPWIE010000003">
    <property type="protein sequence ID" value="MCZ4550245.1"/>
    <property type="molecule type" value="Genomic_DNA"/>
</dbReference>
<protein>
    <recommendedName>
        <fullName evidence="4">Restriction endonuclease</fullName>
    </recommendedName>
</protein>
<comment type="caution">
    <text evidence="2">The sequence shown here is derived from an EMBL/GenBank/DDBJ whole genome shotgun (WGS) entry which is preliminary data.</text>
</comment>
<evidence type="ECO:0000313" key="3">
    <source>
        <dbReference type="Proteomes" id="UP001067235"/>
    </source>
</evidence>